<dbReference type="EMBL" id="JAIXMP010000035">
    <property type="protein sequence ID" value="KAI9249496.1"/>
    <property type="molecule type" value="Genomic_DNA"/>
</dbReference>
<name>A0AAD5JQC4_9FUNG</name>
<organism evidence="2 3">
    <name type="scientific">Phascolomyces articulosus</name>
    <dbReference type="NCBI Taxonomy" id="60185"/>
    <lineage>
        <taxon>Eukaryota</taxon>
        <taxon>Fungi</taxon>
        <taxon>Fungi incertae sedis</taxon>
        <taxon>Mucoromycota</taxon>
        <taxon>Mucoromycotina</taxon>
        <taxon>Mucoromycetes</taxon>
        <taxon>Mucorales</taxon>
        <taxon>Lichtheimiaceae</taxon>
        <taxon>Phascolomyces</taxon>
    </lineage>
</organism>
<feature type="compositionally biased region" description="Low complexity" evidence="1">
    <location>
        <begin position="242"/>
        <end position="288"/>
    </location>
</feature>
<protein>
    <submittedName>
        <fullName evidence="2">Uncharacterized protein</fullName>
    </submittedName>
</protein>
<feature type="compositionally biased region" description="Low complexity" evidence="1">
    <location>
        <begin position="328"/>
        <end position="337"/>
    </location>
</feature>
<keyword evidence="3" id="KW-1185">Reference proteome</keyword>
<sequence>MNDQLAVAGNAAMNANMGGIKRGSIDLKLPPNKKQRGGQTPVDQKQSPVQGQRSTVSTSEQDNEPIVVSDSPVIKQQQPPAPVTTATPLGTLPQEMMPGTPSSTASTTLVGTPGPGQRPTQVPNVQLPNVHETARQQGIEQEVIDRLPLKALHCTFILQQVQEKKIVLSPNQYQQIRTLLNERVEAVKKQIALEKQGLATSSPADVNQQQQVQQQQQQTPQSLTQSLPQQQTSMATSMSPVTSAPATSMMPPTTMVAPTTVLTPTPQQQQQLLQQQQQQQQRMLQASMAMSPPVVSAAGVTTLSTTSTPAGGIRSSPTVTPMTPRAPTPSSVAAGSVSTPAATTVAARQVVSTLRPGMGPNDKVENTMMYANDVLKDVASKLSMNFKDELPASAPLEIVKDGHNCALAFDSPLKEGYKDETFSIAPDNDLFKQVKVDDDDVSGCWYESGMDNSINGMDMIMPGFEWDESGVMKV</sequence>
<gene>
    <name evidence="2" type="ORF">BDA99DRAFT_523964</name>
</gene>
<feature type="compositionally biased region" description="Polar residues" evidence="1">
    <location>
        <begin position="303"/>
        <end position="321"/>
    </location>
</feature>
<proteinExistence type="predicted"/>
<feature type="compositionally biased region" description="Low complexity" evidence="1">
    <location>
        <begin position="208"/>
        <end position="231"/>
    </location>
</feature>
<evidence type="ECO:0000256" key="1">
    <source>
        <dbReference type="SAM" id="MobiDB-lite"/>
    </source>
</evidence>
<evidence type="ECO:0000313" key="2">
    <source>
        <dbReference type="EMBL" id="KAI9249496.1"/>
    </source>
</evidence>
<accession>A0AAD5JQC4</accession>
<feature type="compositionally biased region" description="Polar residues" evidence="1">
    <location>
        <begin position="232"/>
        <end position="241"/>
    </location>
</feature>
<reference evidence="2" key="1">
    <citation type="journal article" date="2022" name="IScience">
        <title>Evolution of zygomycete secretomes and the origins of terrestrial fungal ecologies.</title>
        <authorList>
            <person name="Chang Y."/>
            <person name="Wang Y."/>
            <person name="Mondo S."/>
            <person name="Ahrendt S."/>
            <person name="Andreopoulos W."/>
            <person name="Barry K."/>
            <person name="Beard J."/>
            <person name="Benny G.L."/>
            <person name="Blankenship S."/>
            <person name="Bonito G."/>
            <person name="Cuomo C."/>
            <person name="Desiro A."/>
            <person name="Gervers K.A."/>
            <person name="Hundley H."/>
            <person name="Kuo A."/>
            <person name="LaButti K."/>
            <person name="Lang B.F."/>
            <person name="Lipzen A."/>
            <person name="O'Donnell K."/>
            <person name="Pangilinan J."/>
            <person name="Reynolds N."/>
            <person name="Sandor L."/>
            <person name="Smith M.E."/>
            <person name="Tsang A."/>
            <person name="Grigoriev I.V."/>
            <person name="Stajich J.E."/>
            <person name="Spatafora J.W."/>
        </authorList>
    </citation>
    <scope>NUCLEOTIDE SEQUENCE</scope>
    <source>
        <strain evidence="2">RSA 2281</strain>
    </source>
</reference>
<feature type="region of interest" description="Disordered" evidence="1">
    <location>
        <begin position="303"/>
        <end position="337"/>
    </location>
</feature>
<evidence type="ECO:0000313" key="3">
    <source>
        <dbReference type="Proteomes" id="UP001209540"/>
    </source>
</evidence>
<dbReference type="AlphaFoldDB" id="A0AAD5JQC4"/>
<reference evidence="2" key="2">
    <citation type="submission" date="2023-02" db="EMBL/GenBank/DDBJ databases">
        <authorList>
            <consortium name="DOE Joint Genome Institute"/>
            <person name="Mondo S.J."/>
            <person name="Chang Y."/>
            <person name="Wang Y."/>
            <person name="Ahrendt S."/>
            <person name="Andreopoulos W."/>
            <person name="Barry K."/>
            <person name="Beard J."/>
            <person name="Benny G.L."/>
            <person name="Blankenship S."/>
            <person name="Bonito G."/>
            <person name="Cuomo C."/>
            <person name="Desiro A."/>
            <person name="Gervers K.A."/>
            <person name="Hundley H."/>
            <person name="Kuo A."/>
            <person name="LaButti K."/>
            <person name="Lang B.F."/>
            <person name="Lipzen A."/>
            <person name="O'Donnell K."/>
            <person name="Pangilinan J."/>
            <person name="Reynolds N."/>
            <person name="Sandor L."/>
            <person name="Smith M.W."/>
            <person name="Tsang A."/>
            <person name="Grigoriev I.V."/>
            <person name="Stajich J.E."/>
            <person name="Spatafora J.W."/>
        </authorList>
    </citation>
    <scope>NUCLEOTIDE SEQUENCE</scope>
    <source>
        <strain evidence="2">RSA 2281</strain>
    </source>
</reference>
<dbReference type="Proteomes" id="UP001209540">
    <property type="component" value="Unassembled WGS sequence"/>
</dbReference>
<feature type="compositionally biased region" description="Low complexity" evidence="1">
    <location>
        <begin position="83"/>
        <end position="93"/>
    </location>
</feature>
<feature type="compositionally biased region" description="Polar residues" evidence="1">
    <location>
        <begin position="37"/>
        <end position="60"/>
    </location>
</feature>
<feature type="region of interest" description="Disordered" evidence="1">
    <location>
        <begin position="202"/>
        <end position="288"/>
    </location>
</feature>
<feature type="region of interest" description="Disordered" evidence="1">
    <location>
        <begin position="14"/>
        <end position="125"/>
    </location>
</feature>
<comment type="caution">
    <text evidence="2">The sequence shown here is derived from an EMBL/GenBank/DDBJ whole genome shotgun (WGS) entry which is preliminary data.</text>
</comment>
<feature type="compositionally biased region" description="Polar residues" evidence="1">
    <location>
        <begin position="100"/>
        <end position="110"/>
    </location>
</feature>